<feature type="domain" description="Concentrative nucleoside transporter C-terminal" evidence="2">
    <location>
        <begin position="13"/>
        <end position="233"/>
    </location>
</feature>
<evidence type="ECO:0000259" key="2">
    <source>
        <dbReference type="Pfam" id="PF07662"/>
    </source>
</evidence>
<feature type="non-terminal residue" evidence="3">
    <location>
        <position position="1"/>
    </location>
</feature>
<dbReference type="Pfam" id="PF07662">
    <property type="entry name" value="Nucleos_tra2_C"/>
    <property type="match status" value="1"/>
</dbReference>
<feature type="transmembrane region" description="Helical" evidence="1">
    <location>
        <begin position="112"/>
        <end position="130"/>
    </location>
</feature>
<feature type="transmembrane region" description="Helical" evidence="1">
    <location>
        <begin position="68"/>
        <end position="92"/>
    </location>
</feature>
<dbReference type="Proteomes" id="UP001174839">
    <property type="component" value="Unassembled WGS sequence"/>
</dbReference>
<reference evidence="3" key="1">
    <citation type="submission" date="2023-06" db="EMBL/GenBank/DDBJ databases">
        <title>Robiginitalea aurantiacus sp. nov. and Algoriphagus sediminis sp. nov., isolated from coastal sediment.</title>
        <authorList>
            <person name="Zhou Z.Y."/>
            <person name="An J."/>
            <person name="Jia Y.W."/>
            <person name="Du Z.J."/>
        </authorList>
    </citation>
    <scope>NUCLEOTIDE SEQUENCE</scope>
    <source>
        <strain evidence="3">M39</strain>
    </source>
</reference>
<feature type="transmembrane region" description="Helical" evidence="1">
    <location>
        <begin position="215"/>
        <end position="236"/>
    </location>
</feature>
<evidence type="ECO:0000313" key="3">
    <source>
        <dbReference type="EMBL" id="MDM9630522.1"/>
    </source>
</evidence>
<organism evidence="3 4">
    <name type="scientific">Robiginitalea aurantiaca</name>
    <dbReference type="NCBI Taxonomy" id="3056915"/>
    <lineage>
        <taxon>Bacteria</taxon>
        <taxon>Pseudomonadati</taxon>
        <taxon>Bacteroidota</taxon>
        <taxon>Flavobacteriia</taxon>
        <taxon>Flavobacteriales</taxon>
        <taxon>Flavobacteriaceae</taxon>
        <taxon>Robiginitalea</taxon>
    </lineage>
</organism>
<gene>
    <name evidence="3" type="ORF">QU605_03525</name>
</gene>
<feature type="transmembrane region" description="Helical" evidence="1">
    <location>
        <begin position="14"/>
        <end position="33"/>
    </location>
</feature>
<comment type="caution">
    <text evidence="3">The sequence shown here is derived from an EMBL/GenBank/DDBJ whole genome shotgun (WGS) entry which is preliminary data.</text>
</comment>
<keyword evidence="1" id="KW-0812">Transmembrane</keyword>
<keyword evidence="1" id="KW-0472">Membrane</keyword>
<protein>
    <submittedName>
        <fullName evidence="3">Nucleoside transporter C-terminal domain-containing protein</fullName>
    </submittedName>
</protein>
<accession>A0ABT7WC76</accession>
<keyword evidence="4" id="KW-1185">Reference proteome</keyword>
<dbReference type="InterPro" id="IPR011657">
    <property type="entry name" value="CNT_C_dom"/>
</dbReference>
<dbReference type="PANTHER" id="PTHR10590:SF4">
    <property type="entry name" value="SOLUTE CARRIER FAMILY 28 MEMBER 3"/>
    <property type="match status" value="1"/>
</dbReference>
<evidence type="ECO:0000256" key="1">
    <source>
        <dbReference type="SAM" id="Phobius"/>
    </source>
</evidence>
<sequence>GNDPELRLEFARHLIAASVMAAPGAIVISKMLYPQTEAVDNEISISSEKIGSNLLEAIANGTTEGLKLAVNVGAMLLVFIAFIAMINGILGWVGDVTALNGWITANSSYEALSLEAILGAVFAPLMWLIGVSSSDVMMMGQLLGIKLAASEFVGYIQLAELKDLNSPIHLGYQKSVIMATYMLCGFANFASIGIQIGGIGSLAPGQRKTLSEFGLKAVLGGTLASLLSATLAGMILG</sequence>
<dbReference type="RefSeq" id="WP_289723875.1">
    <property type="nucleotide sequence ID" value="NZ_JAUDUY010000001.1"/>
</dbReference>
<dbReference type="EMBL" id="JAUDUY010000001">
    <property type="protein sequence ID" value="MDM9630522.1"/>
    <property type="molecule type" value="Genomic_DNA"/>
</dbReference>
<keyword evidence="1" id="KW-1133">Transmembrane helix</keyword>
<proteinExistence type="predicted"/>
<dbReference type="PANTHER" id="PTHR10590">
    <property type="entry name" value="SODIUM/NUCLEOSIDE COTRANSPORTER"/>
    <property type="match status" value="1"/>
</dbReference>
<feature type="transmembrane region" description="Helical" evidence="1">
    <location>
        <begin position="179"/>
        <end position="203"/>
    </location>
</feature>
<dbReference type="InterPro" id="IPR008276">
    <property type="entry name" value="C_nuclsd_transpt"/>
</dbReference>
<name>A0ABT7WC76_9FLAO</name>
<evidence type="ECO:0000313" key="4">
    <source>
        <dbReference type="Proteomes" id="UP001174839"/>
    </source>
</evidence>